<dbReference type="EMBL" id="CAJOBC010084062">
    <property type="protein sequence ID" value="CAF4311159.1"/>
    <property type="molecule type" value="Genomic_DNA"/>
</dbReference>
<dbReference type="EMBL" id="CAJNOQ010018620">
    <property type="protein sequence ID" value="CAF1432879.1"/>
    <property type="molecule type" value="Genomic_DNA"/>
</dbReference>
<feature type="non-terminal residue" evidence="2">
    <location>
        <position position="1"/>
    </location>
</feature>
<name>A0A815NJH4_9BILA</name>
<keyword evidence="4" id="KW-1185">Reference proteome</keyword>
<reference evidence="2" key="1">
    <citation type="submission" date="2021-02" db="EMBL/GenBank/DDBJ databases">
        <authorList>
            <person name="Nowell W R."/>
        </authorList>
    </citation>
    <scope>NUCLEOTIDE SEQUENCE</scope>
</reference>
<organism evidence="2 4">
    <name type="scientific">Didymodactylos carnosus</name>
    <dbReference type="NCBI Taxonomy" id="1234261"/>
    <lineage>
        <taxon>Eukaryota</taxon>
        <taxon>Metazoa</taxon>
        <taxon>Spiralia</taxon>
        <taxon>Gnathifera</taxon>
        <taxon>Rotifera</taxon>
        <taxon>Eurotatoria</taxon>
        <taxon>Bdelloidea</taxon>
        <taxon>Philodinida</taxon>
        <taxon>Philodinidae</taxon>
        <taxon>Didymodactylos</taxon>
    </lineage>
</organism>
<protein>
    <recommendedName>
        <fullName evidence="1">ADP ribosyltransferase domain-containing protein</fullName>
    </recommendedName>
</protein>
<dbReference type="Proteomes" id="UP000681722">
    <property type="component" value="Unassembled WGS sequence"/>
</dbReference>
<accession>A0A815NJH4</accession>
<gene>
    <name evidence="2" type="ORF">GPM918_LOCUS34075</name>
    <name evidence="3" type="ORF">SRO942_LOCUS34774</name>
</gene>
<dbReference type="PROSITE" id="PS51996">
    <property type="entry name" value="TR_MART"/>
    <property type="match status" value="1"/>
</dbReference>
<dbReference type="OrthoDB" id="9990701at2759"/>
<feature type="domain" description="ADP ribosyltransferase" evidence="1">
    <location>
        <begin position="139"/>
        <end position="292"/>
    </location>
</feature>
<dbReference type="InterPro" id="IPR003540">
    <property type="entry name" value="ADP-ribosyltransferase"/>
</dbReference>
<dbReference type="Pfam" id="PF03496">
    <property type="entry name" value="ADPrib_exo_Tox"/>
    <property type="match status" value="1"/>
</dbReference>
<feature type="non-terminal residue" evidence="2">
    <location>
        <position position="373"/>
    </location>
</feature>
<evidence type="ECO:0000259" key="1">
    <source>
        <dbReference type="Pfam" id="PF03496"/>
    </source>
</evidence>
<dbReference type="Gene3D" id="3.90.176.10">
    <property type="entry name" value="Toxin ADP-ribosyltransferase, Chain A, domain 1"/>
    <property type="match status" value="1"/>
</dbReference>
<dbReference type="GO" id="GO:0005576">
    <property type="term" value="C:extracellular region"/>
    <property type="evidence" value="ECO:0007669"/>
    <property type="project" value="InterPro"/>
</dbReference>
<sequence length="373" mass="43880">MDLGYVHLLSVQDSDLQIVNDTLMLNRMKNITLIWLDENIDGEIKQLLEQLNDDVLGCTNRDIFFEAINKIKNDYIILILSELTKESAEFLWYQLIRDYLINIPKTVNSQQEMIDKCRSYYRGNQSYLKYVNEFQETYKTNQNGIKWYTKTSFIYRLVNQALRTEDIEALLTLRYYIVDLCTWLKQESDELKEYLCRITITLYRGLKLSDDEIEKLKNNIDNLISTNGFLSTSKSIEIACAFATNVLFEIKVNTEVENIIFAHISEYSMIKGEGEVLFDLGTTFRITNVEYNDNIKLWIVSMIDDVDEGFNIIKDYIKMKKQKMNEIMTGKISFSSGWLLIEMGQYTKAIYYFENLLQYTTNEIENICISTYL</sequence>
<dbReference type="AlphaFoldDB" id="A0A815NJH4"/>
<comment type="caution">
    <text evidence="2">The sequence shown here is derived from an EMBL/GenBank/DDBJ whole genome shotgun (WGS) entry which is preliminary data.</text>
</comment>
<evidence type="ECO:0000313" key="2">
    <source>
        <dbReference type="EMBL" id="CAF1432879.1"/>
    </source>
</evidence>
<dbReference type="Proteomes" id="UP000663829">
    <property type="component" value="Unassembled WGS sequence"/>
</dbReference>
<dbReference type="SUPFAM" id="SSF56399">
    <property type="entry name" value="ADP-ribosylation"/>
    <property type="match status" value="1"/>
</dbReference>
<evidence type="ECO:0000313" key="4">
    <source>
        <dbReference type="Proteomes" id="UP000663829"/>
    </source>
</evidence>
<evidence type="ECO:0000313" key="3">
    <source>
        <dbReference type="EMBL" id="CAF4311159.1"/>
    </source>
</evidence>
<proteinExistence type="predicted"/>